<keyword evidence="3" id="KW-1185">Reference proteome</keyword>
<evidence type="ECO:0000313" key="2">
    <source>
        <dbReference type="EMBL" id="KAG0726255.1"/>
    </source>
</evidence>
<name>A0A8J5D2H0_CHIOP</name>
<reference evidence="2" key="1">
    <citation type="submission" date="2020-07" db="EMBL/GenBank/DDBJ databases">
        <title>The High-quality genome of the commercially important snow crab, Chionoecetes opilio.</title>
        <authorList>
            <person name="Jeong J.-H."/>
            <person name="Ryu S."/>
        </authorList>
    </citation>
    <scope>NUCLEOTIDE SEQUENCE</scope>
    <source>
        <strain evidence="2">MADBK_172401_WGS</strain>
        <tissue evidence="2">Digestive gland</tissue>
    </source>
</reference>
<dbReference type="Proteomes" id="UP000770661">
    <property type="component" value="Unassembled WGS sequence"/>
</dbReference>
<evidence type="ECO:0000313" key="3">
    <source>
        <dbReference type="Proteomes" id="UP000770661"/>
    </source>
</evidence>
<proteinExistence type="predicted"/>
<protein>
    <submittedName>
        <fullName evidence="2">Uncharacterized protein</fullName>
    </submittedName>
</protein>
<dbReference type="EMBL" id="JACEEZ010004685">
    <property type="protein sequence ID" value="KAG0726255.1"/>
    <property type="molecule type" value="Genomic_DNA"/>
</dbReference>
<dbReference type="OrthoDB" id="10583767at2759"/>
<evidence type="ECO:0000256" key="1">
    <source>
        <dbReference type="SAM" id="MobiDB-lite"/>
    </source>
</evidence>
<sequence>MRQQDFFDMGVLKKHVVNRRSNNESASFIEARMFVFSQSYKEGYYIRMAYSDAPLIPVRLMPGKRSFSQNLFNLSDTTLPQKYDAPIPLKAAKVVSLKCLLAFIDTMKYPYIKDLLSHQERRTPTSLPPSPSNANDMESDVDNDLLEYEYTGRHQKWF</sequence>
<accession>A0A8J5D2H0</accession>
<dbReference type="AlphaFoldDB" id="A0A8J5D2H0"/>
<gene>
    <name evidence="2" type="ORF">GWK47_036985</name>
</gene>
<organism evidence="2 3">
    <name type="scientific">Chionoecetes opilio</name>
    <name type="common">Atlantic snow crab</name>
    <name type="synonym">Cancer opilio</name>
    <dbReference type="NCBI Taxonomy" id="41210"/>
    <lineage>
        <taxon>Eukaryota</taxon>
        <taxon>Metazoa</taxon>
        <taxon>Ecdysozoa</taxon>
        <taxon>Arthropoda</taxon>
        <taxon>Crustacea</taxon>
        <taxon>Multicrustacea</taxon>
        <taxon>Malacostraca</taxon>
        <taxon>Eumalacostraca</taxon>
        <taxon>Eucarida</taxon>
        <taxon>Decapoda</taxon>
        <taxon>Pleocyemata</taxon>
        <taxon>Brachyura</taxon>
        <taxon>Eubrachyura</taxon>
        <taxon>Majoidea</taxon>
        <taxon>Majidae</taxon>
        <taxon>Chionoecetes</taxon>
    </lineage>
</organism>
<feature type="region of interest" description="Disordered" evidence="1">
    <location>
        <begin position="120"/>
        <end position="139"/>
    </location>
</feature>
<comment type="caution">
    <text evidence="2">The sequence shown here is derived from an EMBL/GenBank/DDBJ whole genome shotgun (WGS) entry which is preliminary data.</text>
</comment>